<dbReference type="Proteomes" id="UP001189429">
    <property type="component" value="Unassembled WGS sequence"/>
</dbReference>
<reference evidence="2" key="1">
    <citation type="submission" date="2023-10" db="EMBL/GenBank/DDBJ databases">
        <authorList>
            <person name="Chen Y."/>
            <person name="Shah S."/>
            <person name="Dougan E. K."/>
            <person name="Thang M."/>
            <person name="Chan C."/>
        </authorList>
    </citation>
    <scope>NUCLEOTIDE SEQUENCE [LARGE SCALE GENOMIC DNA]</scope>
</reference>
<proteinExistence type="predicted"/>
<sequence length="96" mass="10239">VSPPGEAQSAAANDIAMPTLLAALQQSNAQLLANMRNFQTAVTTLQTEISTLRTEKEEDMNKMRQAAVDAAQQVMAAQSNGPKKFQQPADPVAQQA</sequence>
<accession>A0ABN9RJA7</accession>
<feature type="compositionally biased region" description="Low complexity" evidence="1">
    <location>
        <begin position="66"/>
        <end position="78"/>
    </location>
</feature>
<protein>
    <submittedName>
        <fullName evidence="2">Uncharacterized protein</fullName>
    </submittedName>
</protein>
<feature type="non-terminal residue" evidence="2">
    <location>
        <position position="1"/>
    </location>
</feature>
<evidence type="ECO:0000313" key="2">
    <source>
        <dbReference type="EMBL" id="CAK0818672.1"/>
    </source>
</evidence>
<feature type="non-terminal residue" evidence="2">
    <location>
        <position position="96"/>
    </location>
</feature>
<comment type="caution">
    <text evidence="2">The sequence shown here is derived from an EMBL/GenBank/DDBJ whole genome shotgun (WGS) entry which is preliminary data.</text>
</comment>
<gene>
    <name evidence="2" type="ORF">PCOR1329_LOCUS20848</name>
</gene>
<keyword evidence="3" id="KW-1185">Reference proteome</keyword>
<dbReference type="EMBL" id="CAUYUJ010006781">
    <property type="protein sequence ID" value="CAK0818672.1"/>
    <property type="molecule type" value="Genomic_DNA"/>
</dbReference>
<name>A0ABN9RJA7_9DINO</name>
<feature type="region of interest" description="Disordered" evidence="1">
    <location>
        <begin position="66"/>
        <end position="96"/>
    </location>
</feature>
<organism evidence="2 3">
    <name type="scientific">Prorocentrum cordatum</name>
    <dbReference type="NCBI Taxonomy" id="2364126"/>
    <lineage>
        <taxon>Eukaryota</taxon>
        <taxon>Sar</taxon>
        <taxon>Alveolata</taxon>
        <taxon>Dinophyceae</taxon>
        <taxon>Prorocentrales</taxon>
        <taxon>Prorocentraceae</taxon>
        <taxon>Prorocentrum</taxon>
    </lineage>
</organism>
<evidence type="ECO:0000313" key="3">
    <source>
        <dbReference type="Proteomes" id="UP001189429"/>
    </source>
</evidence>
<evidence type="ECO:0000256" key="1">
    <source>
        <dbReference type="SAM" id="MobiDB-lite"/>
    </source>
</evidence>